<dbReference type="Pfam" id="PF22749">
    <property type="entry name" value="Arb2"/>
    <property type="match status" value="1"/>
</dbReference>
<dbReference type="EMBL" id="FZQP02003656">
    <property type="protein sequence ID" value="VVC98564.1"/>
    <property type="molecule type" value="Genomic_DNA"/>
</dbReference>
<dbReference type="Proteomes" id="UP000324832">
    <property type="component" value="Unassembled WGS sequence"/>
</dbReference>
<accession>A0A5E4QJW3</accession>
<sequence>MSKLKAIRELGYDFNAEGQLRKIGANGCLSNEPFQFNVSNDHLECQAHYEQLGAAVTEHIYQLLEKEENLLRLPVPVEAPESSTFIFASKDYETKDVLLILIQGTGAVRAGQWARS</sequence>
<dbReference type="AlphaFoldDB" id="A0A5E4QJW3"/>
<dbReference type="GO" id="GO:0035197">
    <property type="term" value="F:siRNA binding"/>
    <property type="evidence" value="ECO:0007669"/>
    <property type="project" value="TreeGrafter"/>
</dbReference>
<protein>
    <recommendedName>
        <fullName evidence="1">Arb2 domain-containing protein</fullName>
    </recommendedName>
</protein>
<gene>
    <name evidence="2" type="ORF">LSINAPIS_LOCUS9617</name>
</gene>
<dbReference type="GO" id="GO:0005634">
    <property type="term" value="C:nucleus"/>
    <property type="evidence" value="ECO:0007669"/>
    <property type="project" value="TreeGrafter"/>
</dbReference>
<evidence type="ECO:0000313" key="2">
    <source>
        <dbReference type="EMBL" id="VVC98564.1"/>
    </source>
</evidence>
<evidence type="ECO:0000313" key="3">
    <source>
        <dbReference type="Proteomes" id="UP000324832"/>
    </source>
</evidence>
<keyword evidence="3" id="KW-1185">Reference proteome</keyword>
<evidence type="ECO:0000259" key="1">
    <source>
        <dbReference type="Pfam" id="PF22749"/>
    </source>
</evidence>
<feature type="domain" description="Arb2" evidence="1">
    <location>
        <begin position="7"/>
        <end position="115"/>
    </location>
</feature>
<dbReference type="PANTHER" id="PTHR21357:SF4">
    <property type="entry name" value="FAM172 FAMILY PROTEIN HOMOLOG CG10038"/>
    <property type="match status" value="1"/>
</dbReference>
<proteinExistence type="predicted"/>
<name>A0A5E4QJW3_9NEOP</name>
<dbReference type="InterPro" id="IPR048263">
    <property type="entry name" value="Arb2"/>
</dbReference>
<reference evidence="2 3" key="1">
    <citation type="submission" date="2017-07" db="EMBL/GenBank/DDBJ databases">
        <authorList>
            <person name="Talla V."/>
            <person name="Backstrom N."/>
        </authorList>
    </citation>
    <scope>NUCLEOTIDE SEQUENCE [LARGE SCALE GENOMIC DNA]</scope>
</reference>
<organism evidence="2 3">
    <name type="scientific">Leptidea sinapis</name>
    <dbReference type="NCBI Taxonomy" id="189913"/>
    <lineage>
        <taxon>Eukaryota</taxon>
        <taxon>Metazoa</taxon>
        <taxon>Ecdysozoa</taxon>
        <taxon>Arthropoda</taxon>
        <taxon>Hexapoda</taxon>
        <taxon>Insecta</taxon>
        <taxon>Pterygota</taxon>
        <taxon>Neoptera</taxon>
        <taxon>Endopterygota</taxon>
        <taxon>Lepidoptera</taxon>
        <taxon>Glossata</taxon>
        <taxon>Ditrysia</taxon>
        <taxon>Papilionoidea</taxon>
        <taxon>Pieridae</taxon>
        <taxon>Dismorphiinae</taxon>
        <taxon>Leptidea</taxon>
    </lineage>
</organism>
<dbReference type="PANTHER" id="PTHR21357">
    <property type="entry name" value="FAM172 FAMILY PROTEIN HOMOLOG CG10038"/>
    <property type="match status" value="1"/>
</dbReference>
<dbReference type="InterPro" id="IPR053858">
    <property type="entry name" value="Arb2_dom"/>
</dbReference>
<dbReference type="GO" id="GO:0031048">
    <property type="term" value="P:regulatory ncRNA-mediated heterochromatin formation"/>
    <property type="evidence" value="ECO:0007669"/>
    <property type="project" value="TreeGrafter"/>
</dbReference>